<dbReference type="EMBL" id="LAZR01000545">
    <property type="protein sequence ID" value="KKN64721.1"/>
    <property type="molecule type" value="Genomic_DNA"/>
</dbReference>
<dbReference type="AlphaFoldDB" id="A0A0F9UU61"/>
<feature type="compositionally biased region" description="Basic residues" evidence="1">
    <location>
        <begin position="1"/>
        <end position="16"/>
    </location>
</feature>
<feature type="region of interest" description="Disordered" evidence="1">
    <location>
        <begin position="1"/>
        <end position="21"/>
    </location>
</feature>
<dbReference type="CDD" id="cd00085">
    <property type="entry name" value="HNHc"/>
    <property type="match status" value="1"/>
</dbReference>
<comment type="caution">
    <text evidence="2">The sequence shown here is derived from an EMBL/GenBank/DDBJ whole genome shotgun (WGS) entry which is preliminary data.</text>
</comment>
<name>A0A0F9UU61_9ZZZZ</name>
<evidence type="ECO:0008006" key="3">
    <source>
        <dbReference type="Google" id="ProtNLM"/>
    </source>
</evidence>
<evidence type="ECO:0000313" key="2">
    <source>
        <dbReference type="EMBL" id="KKN64721.1"/>
    </source>
</evidence>
<organism evidence="2">
    <name type="scientific">marine sediment metagenome</name>
    <dbReference type="NCBI Taxonomy" id="412755"/>
    <lineage>
        <taxon>unclassified sequences</taxon>
        <taxon>metagenomes</taxon>
        <taxon>ecological metagenomes</taxon>
    </lineage>
</organism>
<dbReference type="InterPro" id="IPR003615">
    <property type="entry name" value="HNH_nuc"/>
</dbReference>
<reference evidence="2" key="1">
    <citation type="journal article" date="2015" name="Nature">
        <title>Complex archaea that bridge the gap between prokaryotes and eukaryotes.</title>
        <authorList>
            <person name="Spang A."/>
            <person name="Saw J.H."/>
            <person name="Jorgensen S.L."/>
            <person name="Zaremba-Niedzwiedzka K."/>
            <person name="Martijn J."/>
            <person name="Lind A.E."/>
            <person name="van Eijk R."/>
            <person name="Schleper C."/>
            <person name="Guy L."/>
            <person name="Ettema T.J."/>
        </authorList>
    </citation>
    <scope>NUCLEOTIDE SEQUENCE</scope>
</reference>
<evidence type="ECO:0000256" key="1">
    <source>
        <dbReference type="SAM" id="MobiDB-lite"/>
    </source>
</evidence>
<proteinExistence type="predicted"/>
<gene>
    <name evidence="2" type="ORF">LCGC14_0488530</name>
</gene>
<dbReference type="Gene3D" id="1.10.30.50">
    <property type="match status" value="1"/>
</dbReference>
<sequence length="107" mass="12265">MKKTPLKRKAPLRKRSKGQEVELGRRRLLKWELYLEQEGKCANPKCGKFMDYNAPVTADNYPHLAHKKRLGKGGETTKANTSVLCAECHSNKDHLLRNVYGENPSWT</sequence>
<protein>
    <recommendedName>
        <fullName evidence="3">HNH nuclease domain-containing protein</fullName>
    </recommendedName>
</protein>
<accession>A0A0F9UU61</accession>